<evidence type="ECO:0000256" key="1">
    <source>
        <dbReference type="ARBA" id="ARBA00004123"/>
    </source>
</evidence>
<evidence type="ECO:0000256" key="4">
    <source>
        <dbReference type="ARBA" id="ARBA00022771"/>
    </source>
</evidence>
<dbReference type="FunCoup" id="A0A1S4HF65">
    <property type="interactions" value="111"/>
</dbReference>
<dbReference type="SUPFAM" id="SSF57716">
    <property type="entry name" value="Glucocorticoid receptor-like (DNA-binding domain)"/>
    <property type="match status" value="1"/>
</dbReference>
<dbReference type="GO" id="GO:0006357">
    <property type="term" value="P:regulation of transcription by RNA polymerase II"/>
    <property type="evidence" value="ECO:0000318"/>
    <property type="project" value="GO_Central"/>
</dbReference>
<keyword evidence="6" id="KW-0539">Nucleus</keyword>
<evidence type="ECO:0000313" key="9">
    <source>
        <dbReference type="Proteomes" id="UP000007062"/>
    </source>
</evidence>
<keyword evidence="5" id="KW-0862">Zinc</keyword>
<reference evidence="8" key="3">
    <citation type="submission" date="2020-05" db="UniProtKB">
        <authorList>
            <consortium name="EnsemblMetazoa"/>
        </authorList>
    </citation>
    <scope>IDENTIFICATION</scope>
    <source>
        <strain evidence="8">PEST</strain>
    </source>
</reference>
<dbReference type="Pfam" id="PF07776">
    <property type="entry name" value="zf-AD"/>
    <property type="match status" value="1"/>
</dbReference>
<comment type="subcellular location">
    <subcellularLocation>
        <location evidence="1">Nucleus</location>
    </subcellularLocation>
</comment>
<sequence length="400" mass="46297">MVHTLRKITNICRLCLCEELDILVPAEDVFDSSLTTEDVERFTGVQIPADDKVPYVICTDCRSSLRKSAAFRKSCVRNDRLYCQLFSELIVEIRNETHRKQPATIVHHTPDDDIDVTVFTHPVHPKQLSASENKQLVSADERDLESIETEATPLKSTLSSPHPEPMAIDETSNLQDPPIRTRKRRKKYANRHVEYLCDICGQTTTNYKRHQLTHTKEVRIPCPHCPIQMTDSSNLARHIEAVHMQLIIKTCELCGKGFKHHNSYNAHMRGVHNVGEKYKCKICYKEFNSTRSIQEHTRRRHSIETKFECKDCSKRFKCGRSLYIHKRVHSDNRPYACSHCPKRFKSSFGRNTHQLTHTGIIFSCQHCDKSYRYKAQLNMHMRKLHPELFAENTDGSGGPD</sequence>
<proteinExistence type="predicted"/>
<evidence type="ECO:0000256" key="6">
    <source>
        <dbReference type="ARBA" id="ARBA00023242"/>
    </source>
</evidence>
<dbReference type="PROSITE" id="PS51915">
    <property type="entry name" value="ZAD"/>
    <property type="match status" value="1"/>
</dbReference>
<dbReference type="PROSITE" id="PS50157">
    <property type="entry name" value="ZINC_FINGER_C2H2_2"/>
    <property type="match status" value="5"/>
</dbReference>
<reference evidence="8 9" key="1">
    <citation type="journal article" date="2002" name="Science">
        <title>The genome sequence of the malaria mosquito Anopheles gambiae.</title>
        <authorList>
            <person name="Holt R.A."/>
            <person name="Subramanian G.M."/>
            <person name="Halpern A."/>
            <person name="Sutton G.G."/>
            <person name="Charlab R."/>
            <person name="Nusskern D.R."/>
            <person name="Wincker P."/>
            <person name="Clark A.G."/>
            <person name="Ribeiro J.M."/>
            <person name="Wides R."/>
            <person name="Salzberg S.L."/>
            <person name="Loftus B."/>
            <person name="Yandell M."/>
            <person name="Majoros W.H."/>
            <person name="Rusch D.B."/>
            <person name="Lai Z."/>
            <person name="Kraft C.L."/>
            <person name="Abril J.F."/>
            <person name="Anthouard V."/>
            <person name="Arensburger P."/>
            <person name="Atkinson P.W."/>
            <person name="Baden H."/>
            <person name="de Berardinis V."/>
            <person name="Baldwin D."/>
            <person name="Benes V."/>
            <person name="Biedler J."/>
            <person name="Blass C."/>
            <person name="Bolanos R."/>
            <person name="Boscus D."/>
            <person name="Barnstead M."/>
            <person name="Cai S."/>
            <person name="Center A."/>
            <person name="Chaturverdi K."/>
            <person name="Christophides G.K."/>
            <person name="Chrystal M.A."/>
            <person name="Clamp M."/>
            <person name="Cravchik A."/>
            <person name="Curwen V."/>
            <person name="Dana A."/>
            <person name="Delcher A."/>
            <person name="Dew I."/>
            <person name="Evans C.A."/>
            <person name="Flanigan M."/>
            <person name="Grundschober-Freimoser A."/>
            <person name="Friedli L."/>
            <person name="Gu Z."/>
            <person name="Guan P."/>
            <person name="Guigo R."/>
            <person name="Hillenmeyer M.E."/>
            <person name="Hladun S.L."/>
            <person name="Hogan J.R."/>
            <person name="Hong Y.S."/>
            <person name="Hoover J."/>
            <person name="Jaillon O."/>
            <person name="Ke Z."/>
            <person name="Kodira C."/>
            <person name="Kokoza E."/>
            <person name="Koutsos A."/>
            <person name="Letunic I."/>
            <person name="Levitsky A."/>
            <person name="Liang Y."/>
            <person name="Lin J.J."/>
            <person name="Lobo N.F."/>
            <person name="Lopez J.R."/>
            <person name="Malek J.A."/>
            <person name="McIntosh T.C."/>
            <person name="Meister S."/>
            <person name="Miller J."/>
            <person name="Mobarry C."/>
            <person name="Mongin E."/>
            <person name="Murphy S.D."/>
            <person name="O'Brochta D.A."/>
            <person name="Pfannkoch C."/>
            <person name="Qi R."/>
            <person name="Regier M.A."/>
            <person name="Remington K."/>
            <person name="Shao H."/>
            <person name="Sharakhova M.V."/>
            <person name="Sitter C.D."/>
            <person name="Shetty J."/>
            <person name="Smith T.J."/>
            <person name="Strong R."/>
            <person name="Sun J."/>
            <person name="Thomasova D."/>
            <person name="Ton L.Q."/>
            <person name="Topalis P."/>
            <person name="Tu Z."/>
            <person name="Unger M.F."/>
            <person name="Walenz B."/>
            <person name="Wang A."/>
            <person name="Wang J."/>
            <person name="Wang M."/>
            <person name="Wang X."/>
            <person name="Woodford K.J."/>
            <person name="Wortman J.R."/>
            <person name="Wu M."/>
            <person name="Yao A."/>
            <person name="Zdobnov E.M."/>
            <person name="Zhang H."/>
            <person name="Zhao Q."/>
            <person name="Zhao S."/>
            <person name="Zhu S.C."/>
            <person name="Zhimulev I."/>
            <person name="Coluzzi M."/>
            <person name="della Torre A."/>
            <person name="Roth C.W."/>
            <person name="Louis C."/>
            <person name="Kalush F."/>
            <person name="Mural R.J."/>
            <person name="Myers E.W."/>
            <person name="Adams M.D."/>
            <person name="Smith H.O."/>
            <person name="Broder S."/>
            <person name="Gardner M.J."/>
            <person name="Fraser C.M."/>
            <person name="Birney E."/>
            <person name="Bork P."/>
            <person name="Brey P.T."/>
            <person name="Venter J.C."/>
            <person name="Weissenbach J."/>
            <person name="Kafatos F.C."/>
            <person name="Collins F.H."/>
            <person name="Hoffman S.L."/>
        </authorList>
    </citation>
    <scope>NUCLEOTIDE SEQUENCE [LARGE SCALE GENOMIC DNA]</scope>
    <source>
        <strain evidence="8 9">PEST</strain>
    </source>
</reference>
<dbReference type="GO" id="GO:0003700">
    <property type="term" value="F:DNA-binding transcription factor activity"/>
    <property type="evidence" value="ECO:0000318"/>
    <property type="project" value="GO_Central"/>
</dbReference>
<accession>A0A1S4HF65</accession>
<dbReference type="InterPro" id="IPR013087">
    <property type="entry name" value="Znf_C2H2_type"/>
</dbReference>
<dbReference type="FunFam" id="3.30.160.60:FF:000145">
    <property type="entry name" value="Zinc finger protein 574"/>
    <property type="match status" value="1"/>
</dbReference>
<dbReference type="VEuPathDB" id="VectorBase:AGAMI1_012277"/>
<evidence type="ECO:0000313" key="8">
    <source>
        <dbReference type="EnsemblMetazoa" id="AGAP028676-PA"/>
    </source>
</evidence>
<dbReference type="EnsemblMetazoa" id="AGAP028676-RA">
    <property type="protein sequence ID" value="AGAP028676-PA"/>
    <property type="gene ID" value="AGAP028676"/>
</dbReference>
<dbReference type="Pfam" id="PF00096">
    <property type="entry name" value="zf-C2H2"/>
    <property type="match status" value="1"/>
</dbReference>
<dbReference type="PANTHER" id="PTHR24379">
    <property type="entry name" value="KRAB AND ZINC FINGER DOMAIN-CONTAINING"/>
    <property type="match status" value="1"/>
</dbReference>
<dbReference type="GO" id="GO:0000978">
    <property type="term" value="F:RNA polymerase II cis-regulatory region sequence-specific DNA binding"/>
    <property type="evidence" value="ECO:0000318"/>
    <property type="project" value="GO_Central"/>
</dbReference>
<dbReference type="AlphaFoldDB" id="A0A1S4HF65"/>
<evidence type="ECO:0000256" key="5">
    <source>
        <dbReference type="ARBA" id="ARBA00022833"/>
    </source>
</evidence>
<organism evidence="8 9">
    <name type="scientific">Anopheles gambiae</name>
    <name type="common">African malaria mosquito</name>
    <dbReference type="NCBI Taxonomy" id="7165"/>
    <lineage>
        <taxon>Eukaryota</taxon>
        <taxon>Metazoa</taxon>
        <taxon>Ecdysozoa</taxon>
        <taxon>Arthropoda</taxon>
        <taxon>Hexapoda</taxon>
        <taxon>Insecta</taxon>
        <taxon>Pterygota</taxon>
        <taxon>Neoptera</taxon>
        <taxon>Endopterygota</taxon>
        <taxon>Diptera</taxon>
        <taxon>Nematocera</taxon>
        <taxon>Culicoidea</taxon>
        <taxon>Culicidae</taxon>
        <taxon>Anophelinae</taxon>
        <taxon>Anopheles</taxon>
    </lineage>
</organism>
<keyword evidence="4" id="KW-0863">Zinc-finger</keyword>
<dbReference type="EMBL" id="AAAB01008966">
    <property type="status" value="NOT_ANNOTATED_CDS"/>
    <property type="molecule type" value="Genomic_DNA"/>
</dbReference>
<dbReference type="InParanoid" id="A0A1S4HF65"/>
<evidence type="ECO:0000256" key="2">
    <source>
        <dbReference type="ARBA" id="ARBA00022723"/>
    </source>
</evidence>
<dbReference type="VEuPathDB" id="VectorBase:AGAP028676"/>
<dbReference type="Gene3D" id="3.40.1800.20">
    <property type="match status" value="1"/>
</dbReference>
<name>A0A1S4HF65_ANOGA</name>
<dbReference type="SUPFAM" id="SSF57667">
    <property type="entry name" value="beta-beta-alpha zinc fingers"/>
    <property type="match status" value="4"/>
</dbReference>
<dbReference type="PROSITE" id="PS00028">
    <property type="entry name" value="ZINC_FINGER_C2H2_1"/>
    <property type="match status" value="5"/>
</dbReference>
<reference evidence="8 9" key="2">
    <citation type="journal article" date="2004" name="Trends Parasitol.">
        <title>The Anopheles gambiae genome: an update.</title>
        <authorList>
            <person name="Mongin E."/>
            <person name="Louis C."/>
            <person name="Holt R.A."/>
            <person name="Birney E."/>
            <person name="Collins F.H."/>
        </authorList>
    </citation>
    <scope>NUCLEOTIDE SEQUENCE [LARGE SCALE GENOMIC DNA]</scope>
    <source>
        <strain evidence="8 9">PEST</strain>
    </source>
</reference>
<keyword evidence="3" id="KW-0677">Repeat</keyword>
<keyword evidence="2" id="KW-0479">Metal-binding</keyword>
<evidence type="ECO:0000256" key="3">
    <source>
        <dbReference type="ARBA" id="ARBA00022737"/>
    </source>
</evidence>
<dbReference type="Gene3D" id="3.30.160.60">
    <property type="entry name" value="Classic Zinc Finger"/>
    <property type="match status" value="5"/>
</dbReference>
<dbReference type="PANTHER" id="PTHR24379:SF121">
    <property type="entry name" value="C2H2-TYPE DOMAIN-CONTAINING PROTEIN"/>
    <property type="match status" value="1"/>
</dbReference>
<protein>
    <submittedName>
        <fullName evidence="8">Uncharacterized protein</fullName>
    </submittedName>
</protein>
<keyword evidence="9" id="KW-1185">Reference proteome</keyword>
<dbReference type="SMART" id="SM00868">
    <property type="entry name" value="zf-AD"/>
    <property type="match status" value="1"/>
</dbReference>
<feature type="region of interest" description="Disordered" evidence="7">
    <location>
        <begin position="132"/>
        <end position="186"/>
    </location>
</feature>
<evidence type="ECO:0000256" key="7">
    <source>
        <dbReference type="SAM" id="MobiDB-lite"/>
    </source>
</evidence>
<dbReference type="Pfam" id="PF12874">
    <property type="entry name" value="zf-met"/>
    <property type="match status" value="1"/>
</dbReference>
<dbReference type="GO" id="GO:0008270">
    <property type="term" value="F:zinc ion binding"/>
    <property type="evidence" value="ECO:0007669"/>
    <property type="project" value="UniProtKB-UniRule"/>
</dbReference>
<dbReference type="InterPro" id="IPR012934">
    <property type="entry name" value="Znf_AD"/>
</dbReference>
<dbReference type="GO" id="GO:0005634">
    <property type="term" value="C:nucleus"/>
    <property type="evidence" value="ECO:0007669"/>
    <property type="project" value="UniProtKB-SubCell"/>
</dbReference>
<dbReference type="SMART" id="SM00355">
    <property type="entry name" value="ZnF_C2H2"/>
    <property type="match status" value="7"/>
</dbReference>
<dbReference type="Proteomes" id="UP000007062">
    <property type="component" value="Chromosome 3L"/>
</dbReference>
<dbReference type="InterPro" id="IPR036236">
    <property type="entry name" value="Znf_C2H2_sf"/>
</dbReference>